<dbReference type="RefSeq" id="WP_218632102.1">
    <property type="nucleotide sequence ID" value="NZ_JAHVAH010000001.1"/>
</dbReference>
<feature type="transmembrane region" description="Helical" evidence="6">
    <location>
        <begin position="20"/>
        <end position="40"/>
    </location>
</feature>
<dbReference type="Proteomes" id="UP000698028">
    <property type="component" value="Unassembled WGS sequence"/>
</dbReference>
<gene>
    <name evidence="8" type="ORF">KTQ36_02030</name>
</gene>
<dbReference type="InterPro" id="IPR051401">
    <property type="entry name" value="GtrA_CellWall_Glycosyl"/>
</dbReference>
<sequence length="139" mass="16413">MRAHWEALDEETRKVAGQVARYAFAGLVITILFTLAYWALAEFGGVEPMVSLTIVFVIFTFISYLTHSRFTFQGHGSRDRPARRTARFFVTNIIGYLINQFWVWWLVHHLDGETWWPTIPFVLITPWLTFLLQRKWVYA</sequence>
<feature type="transmembrane region" description="Helical" evidence="6">
    <location>
        <begin position="114"/>
        <end position="132"/>
    </location>
</feature>
<comment type="subcellular location">
    <subcellularLocation>
        <location evidence="1">Membrane</location>
        <topology evidence="1">Multi-pass membrane protein</topology>
    </subcellularLocation>
</comment>
<dbReference type="PANTHER" id="PTHR38459">
    <property type="entry name" value="PROPHAGE BACTOPRENOL-LINKED GLUCOSE TRANSLOCASE HOMOLOG"/>
    <property type="match status" value="1"/>
</dbReference>
<evidence type="ECO:0000256" key="5">
    <source>
        <dbReference type="ARBA" id="ARBA00023136"/>
    </source>
</evidence>
<keyword evidence="4 6" id="KW-1133">Transmembrane helix</keyword>
<evidence type="ECO:0000313" key="8">
    <source>
        <dbReference type="EMBL" id="MBW0144074.1"/>
    </source>
</evidence>
<dbReference type="InterPro" id="IPR007267">
    <property type="entry name" value="GtrA_DPMS_TM"/>
</dbReference>
<dbReference type="Pfam" id="PF04138">
    <property type="entry name" value="GtrA_DPMS_TM"/>
    <property type="match status" value="1"/>
</dbReference>
<dbReference type="PANTHER" id="PTHR38459:SF1">
    <property type="entry name" value="PROPHAGE BACTOPRENOL-LINKED GLUCOSE TRANSLOCASE HOMOLOG"/>
    <property type="match status" value="1"/>
</dbReference>
<organism evidence="8 9">
    <name type="scientific">Sphingomicrobium clamense</name>
    <dbReference type="NCBI Taxonomy" id="2851013"/>
    <lineage>
        <taxon>Bacteria</taxon>
        <taxon>Pseudomonadati</taxon>
        <taxon>Pseudomonadota</taxon>
        <taxon>Alphaproteobacteria</taxon>
        <taxon>Sphingomonadales</taxon>
        <taxon>Sphingomonadaceae</taxon>
        <taxon>Sphingomicrobium</taxon>
    </lineage>
</organism>
<name>A0ABS6V3E6_9SPHN</name>
<feature type="transmembrane region" description="Helical" evidence="6">
    <location>
        <begin position="86"/>
        <end position="108"/>
    </location>
</feature>
<reference evidence="8 9" key="1">
    <citation type="submission" date="2021-07" db="EMBL/GenBank/DDBJ databases">
        <title>The draft genome sequence of Sphingomicrobium sp. B8.</title>
        <authorList>
            <person name="Mu L."/>
        </authorList>
    </citation>
    <scope>NUCLEOTIDE SEQUENCE [LARGE SCALE GENOMIC DNA]</scope>
    <source>
        <strain evidence="8 9">B8</strain>
    </source>
</reference>
<comment type="similarity">
    <text evidence="2">Belongs to the GtrA family.</text>
</comment>
<evidence type="ECO:0000313" key="9">
    <source>
        <dbReference type="Proteomes" id="UP000698028"/>
    </source>
</evidence>
<dbReference type="EMBL" id="JAHVAH010000001">
    <property type="protein sequence ID" value="MBW0144074.1"/>
    <property type="molecule type" value="Genomic_DNA"/>
</dbReference>
<evidence type="ECO:0000256" key="3">
    <source>
        <dbReference type="ARBA" id="ARBA00022692"/>
    </source>
</evidence>
<keyword evidence="3 6" id="KW-0812">Transmembrane</keyword>
<accession>A0ABS6V3E6</accession>
<comment type="caution">
    <text evidence="8">The sequence shown here is derived from an EMBL/GenBank/DDBJ whole genome shotgun (WGS) entry which is preliminary data.</text>
</comment>
<evidence type="ECO:0000256" key="6">
    <source>
        <dbReference type="SAM" id="Phobius"/>
    </source>
</evidence>
<keyword evidence="9" id="KW-1185">Reference proteome</keyword>
<feature type="transmembrane region" description="Helical" evidence="6">
    <location>
        <begin position="46"/>
        <end position="65"/>
    </location>
</feature>
<proteinExistence type="inferred from homology"/>
<evidence type="ECO:0000256" key="4">
    <source>
        <dbReference type="ARBA" id="ARBA00022989"/>
    </source>
</evidence>
<feature type="domain" description="GtrA/DPMS transmembrane" evidence="7">
    <location>
        <begin position="21"/>
        <end position="137"/>
    </location>
</feature>
<keyword evidence="5 6" id="KW-0472">Membrane</keyword>
<evidence type="ECO:0000259" key="7">
    <source>
        <dbReference type="Pfam" id="PF04138"/>
    </source>
</evidence>
<evidence type="ECO:0000256" key="2">
    <source>
        <dbReference type="ARBA" id="ARBA00009399"/>
    </source>
</evidence>
<protein>
    <submittedName>
        <fullName evidence="8">GtrA family protein</fullName>
    </submittedName>
</protein>
<evidence type="ECO:0000256" key="1">
    <source>
        <dbReference type="ARBA" id="ARBA00004141"/>
    </source>
</evidence>